<dbReference type="STRING" id="1715693.PH7735_02873"/>
<dbReference type="GO" id="GO:0017001">
    <property type="term" value="P:antibiotic catabolic process"/>
    <property type="evidence" value="ECO:0007669"/>
    <property type="project" value="InterPro"/>
</dbReference>
<feature type="modified residue" description="N6-carboxylysine" evidence="6">
    <location>
        <position position="77"/>
    </location>
</feature>
<keyword evidence="4 7" id="KW-0378">Hydrolase</keyword>
<reference evidence="10" key="1">
    <citation type="submission" date="2015-09" db="EMBL/GenBank/DDBJ databases">
        <authorList>
            <person name="Rodrigo-Torres Lidia"/>
            <person name="Arahal R.David."/>
        </authorList>
    </citation>
    <scope>NUCLEOTIDE SEQUENCE [LARGE SCALE GENOMIC DNA]</scope>
    <source>
        <strain evidence="10">CECT 7735</strain>
    </source>
</reference>
<evidence type="ECO:0000256" key="6">
    <source>
        <dbReference type="PIRSR" id="PIRSR602137-50"/>
    </source>
</evidence>
<sequence length="268" mass="30493">MNVIIERLQLAGLFVLFWMWSFPLFAEDTIYRDDLEEVFRNHTTDGTFVLYDVSADTLTVVGANRASTRFIPASTFKVANSLIALDLGVVADENEVVPYGGKPQPFKAWEKDMSLREAIRVSNVPVFQEVARRVGLGQYQRYLEVLAYGNQQTGTDVEHFWLKGPLEISALEQVRFLTSLAQETLPISSKTQKAVRDILRTDHSGRSTLYAKSGWTNTPSPDLGWYVGWVERSDEFYVFALNIDIHSRSDAKLRKQLAYEFLSTFGIF</sequence>
<evidence type="ECO:0000256" key="1">
    <source>
        <dbReference type="ARBA" id="ARBA00007898"/>
    </source>
</evidence>
<evidence type="ECO:0000256" key="4">
    <source>
        <dbReference type="ARBA" id="ARBA00022801"/>
    </source>
</evidence>
<feature type="active site" description="Acyl-ester intermediate" evidence="6">
    <location>
        <position position="74"/>
    </location>
</feature>
<dbReference type="NCBIfam" id="NF012161">
    <property type="entry name" value="bla_class_D_main"/>
    <property type="match status" value="1"/>
</dbReference>
<name>A0A0P1ILP6_9RHOB</name>
<dbReference type="EC" id="3.5.2.6" evidence="2 7"/>
<evidence type="ECO:0000256" key="3">
    <source>
        <dbReference type="ARBA" id="ARBA00022729"/>
    </source>
</evidence>
<dbReference type="GO" id="GO:0008658">
    <property type="term" value="F:penicillin binding"/>
    <property type="evidence" value="ECO:0007669"/>
    <property type="project" value="InterPro"/>
</dbReference>
<dbReference type="InterPro" id="IPR002137">
    <property type="entry name" value="Beta-lactam_class-D_AS"/>
</dbReference>
<accession>A0A0P1ILP6</accession>
<evidence type="ECO:0000313" key="9">
    <source>
        <dbReference type="EMBL" id="CUK05203.1"/>
    </source>
</evidence>
<keyword evidence="3" id="KW-0732">Signal</keyword>
<dbReference type="GeneID" id="83881877"/>
<dbReference type="Gene3D" id="3.40.710.10">
    <property type="entry name" value="DD-peptidase/beta-lactamase superfamily"/>
    <property type="match status" value="1"/>
</dbReference>
<evidence type="ECO:0000259" key="8">
    <source>
        <dbReference type="Pfam" id="PF00905"/>
    </source>
</evidence>
<keyword evidence="10" id="KW-1185">Reference proteome</keyword>
<comment type="catalytic activity">
    <reaction evidence="7">
        <text>a beta-lactam + H2O = a substituted beta-amino acid</text>
        <dbReference type="Rhea" id="RHEA:20401"/>
        <dbReference type="ChEBI" id="CHEBI:15377"/>
        <dbReference type="ChEBI" id="CHEBI:35627"/>
        <dbReference type="ChEBI" id="CHEBI:140347"/>
        <dbReference type="EC" id="3.5.2.6"/>
    </reaction>
</comment>
<dbReference type="RefSeq" id="WP_058312043.1">
    <property type="nucleotide sequence ID" value="NZ_CYTW01000003.1"/>
</dbReference>
<keyword evidence="5 7" id="KW-0046">Antibiotic resistance</keyword>
<dbReference type="GO" id="GO:0046677">
    <property type="term" value="P:response to antibiotic"/>
    <property type="evidence" value="ECO:0007669"/>
    <property type="project" value="UniProtKB-UniRule"/>
</dbReference>
<evidence type="ECO:0000256" key="5">
    <source>
        <dbReference type="ARBA" id="ARBA00023251"/>
    </source>
</evidence>
<evidence type="ECO:0000313" key="10">
    <source>
        <dbReference type="Proteomes" id="UP000051870"/>
    </source>
</evidence>
<dbReference type="Proteomes" id="UP000051870">
    <property type="component" value="Unassembled WGS sequence"/>
</dbReference>
<dbReference type="AlphaFoldDB" id="A0A0P1ILP6"/>
<dbReference type="Pfam" id="PF00905">
    <property type="entry name" value="Transpeptidase"/>
    <property type="match status" value="1"/>
</dbReference>
<organism evidence="9 10">
    <name type="scientific">Shimia thalassica</name>
    <dbReference type="NCBI Taxonomy" id="1715693"/>
    <lineage>
        <taxon>Bacteria</taxon>
        <taxon>Pseudomonadati</taxon>
        <taxon>Pseudomonadota</taxon>
        <taxon>Alphaproteobacteria</taxon>
        <taxon>Rhodobacterales</taxon>
        <taxon>Roseobacteraceae</taxon>
    </lineage>
</organism>
<evidence type="ECO:0000256" key="7">
    <source>
        <dbReference type="RuleBase" id="RU361140"/>
    </source>
</evidence>
<comment type="similarity">
    <text evidence="1 7">Belongs to the class-D beta-lactamase family.</text>
</comment>
<gene>
    <name evidence="9" type="primary">bla</name>
    <name evidence="9" type="ORF">PH7735_02873</name>
</gene>
<dbReference type="EMBL" id="CYTW01000003">
    <property type="protein sequence ID" value="CUK05203.1"/>
    <property type="molecule type" value="Genomic_DNA"/>
</dbReference>
<dbReference type="InterPro" id="IPR001460">
    <property type="entry name" value="PCN-bd_Tpept"/>
</dbReference>
<feature type="domain" description="Penicillin-binding protein transpeptidase" evidence="8">
    <location>
        <begin position="63"/>
        <end position="262"/>
    </location>
</feature>
<evidence type="ECO:0000256" key="2">
    <source>
        <dbReference type="ARBA" id="ARBA00012865"/>
    </source>
</evidence>
<protein>
    <recommendedName>
        <fullName evidence="2 7">Beta-lactamase</fullName>
        <ecNumber evidence="2 7">3.5.2.6</ecNumber>
    </recommendedName>
</protein>
<dbReference type="SUPFAM" id="SSF56601">
    <property type="entry name" value="beta-lactamase/transpeptidase-like"/>
    <property type="match status" value="1"/>
</dbReference>
<proteinExistence type="inferred from homology"/>
<dbReference type="InterPro" id="IPR012338">
    <property type="entry name" value="Beta-lactam/transpept-like"/>
</dbReference>
<dbReference type="PROSITE" id="PS00337">
    <property type="entry name" value="BETA_LACTAMASE_D"/>
    <property type="match status" value="1"/>
</dbReference>
<dbReference type="GO" id="GO:0008800">
    <property type="term" value="F:beta-lactamase activity"/>
    <property type="evidence" value="ECO:0007669"/>
    <property type="project" value="UniProtKB-UniRule"/>
</dbReference>